<reference evidence="2 3" key="1">
    <citation type="submission" date="2018-02" db="EMBL/GenBank/DDBJ databases">
        <title>Comparative genomes isolates from brazilian mangrove.</title>
        <authorList>
            <person name="Araujo J.E."/>
            <person name="Taketani R.G."/>
            <person name="Silva M.C.P."/>
            <person name="Loureco M.V."/>
            <person name="Andreote F.D."/>
        </authorList>
    </citation>
    <scope>NUCLEOTIDE SEQUENCE [LARGE SCALE GENOMIC DNA]</scope>
    <source>
        <strain evidence="2 3">Hex-1 MGV</strain>
    </source>
</reference>
<sequence length="222" mass="24923">MPASPPPSSPTYATISNIGLSAIILVTLGIWCYGMFGQKSRVPVDKSAVAKEVFARLDANSATIKTEAQQLVAEITPPLSEALYQQAQKDSSLYLRTLRQQGETYVQNADEIFVDAVKAEYRDYLQRHRQVIAEEFPDYADDESLDRLIAHFEQAGEGLIERYYLDDFANEAERTQLAWSKIQPLEPPSKDDPSLEEQLLEYGADWSVLAFTDEAKQQVVSP</sequence>
<dbReference type="EMBL" id="PUHY01000012">
    <property type="protein sequence ID" value="PQO31819.1"/>
    <property type="molecule type" value="Genomic_DNA"/>
</dbReference>
<accession>A0A2S8FI03</accession>
<name>A0A2S8FI03_9BACT</name>
<evidence type="ECO:0000313" key="3">
    <source>
        <dbReference type="Proteomes" id="UP000238322"/>
    </source>
</evidence>
<dbReference type="RefSeq" id="WP_105330831.1">
    <property type="nucleotide sequence ID" value="NZ_PUHY01000012.1"/>
</dbReference>
<protein>
    <submittedName>
        <fullName evidence="2">Uncharacterized protein</fullName>
    </submittedName>
</protein>
<gene>
    <name evidence="2" type="ORF">C5Y83_16265</name>
</gene>
<evidence type="ECO:0000256" key="1">
    <source>
        <dbReference type="SAM" id="Phobius"/>
    </source>
</evidence>
<proteinExistence type="predicted"/>
<dbReference type="Proteomes" id="UP000238322">
    <property type="component" value="Unassembled WGS sequence"/>
</dbReference>
<keyword evidence="1" id="KW-1133">Transmembrane helix</keyword>
<feature type="transmembrane region" description="Helical" evidence="1">
    <location>
        <begin position="12"/>
        <end position="36"/>
    </location>
</feature>
<organism evidence="2 3">
    <name type="scientific">Blastopirellula marina</name>
    <dbReference type="NCBI Taxonomy" id="124"/>
    <lineage>
        <taxon>Bacteria</taxon>
        <taxon>Pseudomonadati</taxon>
        <taxon>Planctomycetota</taxon>
        <taxon>Planctomycetia</taxon>
        <taxon>Pirellulales</taxon>
        <taxon>Pirellulaceae</taxon>
        <taxon>Blastopirellula</taxon>
    </lineage>
</organism>
<keyword evidence="1" id="KW-0812">Transmembrane</keyword>
<evidence type="ECO:0000313" key="2">
    <source>
        <dbReference type="EMBL" id="PQO31819.1"/>
    </source>
</evidence>
<dbReference type="OrthoDB" id="272114at2"/>
<dbReference type="AlphaFoldDB" id="A0A2S8FI03"/>
<keyword evidence="1" id="KW-0472">Membrane</keyword>
<comment type="caution">
    <text evidence="2">The sequence shown here is derived from an EMBL/GenBank/DDBJ whole genome shotgun (WGS) entry which is preliminary data.</text>
</comment>